<evidence type="ECO:0008006" key="4">
    <source>
        <dbReference type="Google" id="ProtNLM"/>
    </source>
</evidence>
<proteinExistence type="predicted"/>
<protein>
    <recommendedName>
        <fullName evidence="4">Secreted protein</fullName>
    </recommendedName>
</protein>
<reference evidence="2" key="1">
    <citation type="journal article" date="2021" name="Nat. Commun.">
        <title>Genetic determinants of endophytism in the Arabidopsis root mycobiome.</title>
        <authorList>
            <person name="Mesny F."/>
            <person name="Miyauchi S."/>
            <person name="Thiergart T."/>
            <person name="Pickel B."/>
            <person name="Atanasova L."/>
            <person name="Karlsson M."/>
            <person name="Huettel B."/>
            <person name="Barry K.W."/>
            <person name="Haridas S."/>
            <person name="Chen C."/>
            <person name="Bauer D."/>
            <person name="Andreopoulos W."/>
            <person name="Pangilinan J."/>
            <person name="LaButti K."/>
            <person name="Riley R."/>
            <person name="Lipzen A."/>
            <person name="Clum A."/>
            <person name="Drula E."/>
            <person name="Henrissat B."/>
            <person name="Kohler A."/>
            <person name="Grigoriev I.V."/>
            <person name="Martin F.M."/>
            <person name="Hacquard S."/>
        </authorList>
    </citation>
    <scope>NUCLEOTIDE SEQUENCE</scope>
    <source>
        <strain evidence="2">MPI-CAGE-AT-0021</strain>
    </source>
</reference>
<evidence type="ECO:0000256" key="1">
    <source>
        <dbReference type="SAM" id="SignalP"/>
    </source>
</evidence>
<keyword evidence="3" id="KW-1185">Reference proteome</keyword>
<dbReference type="Proteomes" id="UP000717696">
    <property type="component" value="Unassembled WGS sequence"/>
</dbReference>
<sequence length="109" mass="11168">MFILCGTHLFVTGLAGAFPAAYVLCSLSPSESATTPRAKDPIMSSAVAEVVLACLLRPEFTFDRRVQSQSGSHHVTAFAFSYEAVRQVVSVTSAGGAGGAGGGGGRDDD</sequence>
<comment type="caution">
    <text evidence="2">The sequence shown here is derived from an EMBL/GenBank/DDBJ whole genome shotgun (WGS) entry which is preliminary data.</text>
</comment>
<organism evidence="2 3">
    <name type="scientific">Dactylonectria estremocensis</name>
    <dbReference type="NCBI Taxonomy" id="1079267"/>
    <lineage>
        <taxon>Eukaryota</taxon>
        <taxon>Fungi</taxon>
        <taxon>Dikarya</taxon>
        <taxon>Ascomycota</taxon>
        <taxon>Pezizomycotina</taxon>
        <taxon>Sordariomycetes</taxon>
        <taxon>Hypocreomycetidae</taxon>
        <taxon>Hypocreales</taxon>
        <taxon>Nectriaceae</taxon>
        <taxon>Dactylonectria</taxon>
    </lineage>
</organism>
<feature type="chain" id="PRO_5040271332" description="Secreted protein" evidence="1">
    <location>
        <begin position="18"/>
        <end position="109"/>
    </location>
</feature>
<evidence type="ECO:0000313" key="2">
    <source>
        <dbReference type="EMBL" id="KAH7155502.1"/>
    </source>
</evidence>
<name>A0A9P9F7Q2_9HYPO</name>
<gene>
    <name evidence="2" type="ORF">B0J13DRAFT_227531</name>
</gene>
<dbReference type="AlphaFoldDB" id="A0A9P9F7Q2"/>
<feature type="signal peptide" evidence="1">
    <location>
        <begin position="1"/>
        <end position="17"/>
    </location>
</feature>
<evidence type="ECO:0000313" key="3">
    <source>
        <dbReference type="Proteomes" id="UP000717696"/>
    </source>
</evidence>
<accession>A0A9P9F7Q2</accession>
<keyword evidence="1" id="KW-0732">Signal</keyword>
<dbReference type="EMBL" id="JAGMUU010000004">
    <property type="protein sequence ID" value="KAH7155502.1"/>
    <property type="molecule type" value="Genomic_DNA"/>
</dbReference>